<gene>
    <name evidence="1" type="ORF">GSCOC_T00030862001</name>
</gene>
<accession>A0A068UNY8</accession>
<reference evidence="2" key="1">
    <citation type="journal article" date="2014" name="Science">
        <title>The coffee genome provides insight into the convergent evolution of caffeine biosynthesis.</title>
        <authorList>
            <person name="Denoeud F."/>
            <person name="Carretero-Paulet L."/>
            <person name="Dereeper A."/>
            <person name="Droc G."/>
            <person name="Guyot R."/>
            <person name="Pietrella M."/>
            <person name="Zheng C."/>
            <person name="Alberti A."/>
            <person name="Anthony F."/>
            <person name="Aprea G."/>
            <person name="Aury J.M."/>
            <person name="Bento P."/>
            <person name="Bernard M."/>
            <person name="Bocs S."/>
            <person name="Campa C."/>
            <person name="Cenci A."/>
            <person name="Combes M.C."/>
            <person name="Crouzillat D."/>
            <person name="Da Silva C."/>
            <person name="Daddiego L."/>
            <person name="De Bellis F."/>
            <person name="Dussert S."/>
            <person name="Garsmeur O."/>
            <person name="Gayraud T."/>
            <person name="Guignon V."/>
            <person name="Jahn K."/>
            <person name="Jamilloux V."/>
            <person name="Joet T."/>
            <person name="Labadie K."/>
            <person name="Lan T."/>
            <person name="Leclercq J."/>
            <person name="Lepelley M."/>
            <person name="Leroy T."/>
            <person name="Li L.T."/>
            <person name="Librado P."/>
            <person name="Lopez L."/>
            <person name="Munoz A."/>
            <person name="Noel B."/>
            <person name="Pallavicini A."/>
            <person name="Perrotta G."/>
            <person name="Poncet V."/>
            <person name="Pot D."/>
            <person name="Priyono X."/>
            <person name="Rigoreau M."/>
            <person name="Rouard M."/>
            <person name="Rozas J."/>
            <person name="Tranchant-Dubreuil C."/>
            <person name="VanBuren R."/>
            <person name="Zhang Q."/>
            <person name="Andrade A.C."/>
            <person name="Argout X."/>
            <person name="Bertrand B."/>
            <person name="de Kochko A."/>
            <person name="Graziosi G."/>
            <person name="Henry R.J."/>
            <person name="Jayarama X."/>
            <person name="Ming R."/>
            <person name="Nagai C."/>
            <person name="Rounsley S."/>
            <person name="Sankoff D."/>
            <person name="Giuliano G."/>
            <person name="Albert V.A."/>
            <person name="Wincker P."/>
            <person name="Lashermes P."/>
        </authorList>
    </citation>
    <scope>NUCLEOTIDE SEQUENCE [LARGE SCALE GENOMIC DNA]</scope>
    <source>
        <strain evidence="2">cv. DH200-94</strain>
    </source>
</reference>
<organism evidence="1 2">
    <name type="scientific">Coffea canephora</name>
    <name type="common">Robusta coffee</name>
    <dbReference type="NCBI Taxonomy" id="49390"/>
    <lineage>
        <taxon>Eukaryota</taxon>
        <taxon>Viridiplantae</taxon>
        <taxon>Streptophyta</taxon>
        <taxon>Embryophyta</taxon>
        <taxon>Tracheophyta</taxon>
        <taxon>Spermatophyta</taxon>
        <taxon>Magnoliopsida</taxon>
        <taxon>eudicotyledons</taxon>
        <taxon>Gunneridae</taxon>
        <taxon>Pentapetalae</taxon>
        <taxon>asterids</taxon>
        <taxon>lamiids</taxon>
        <taxon>Gentianales</taxon>
        <taxon>Rubiaceae</taxon>
        <taxon>Ixoroideae</taxon>
        <taxon>Gardenieae complex</taxon>
        <taxon>Bertiereae - Coffeeae clade</taxon>
        <taxon>Coffeeae</taxon>
        <taxon>Coffea</taxon>
    </lineage>
</organism>
<keyword evidence="2" id="KW-1185">Reference proteome</keyword>
<proteinExistence type="predicted"/>
<dbReference type="AlphaFoldDB" id="A0A068UNY8"/>
<dbReference type="Proteomes" id="UP000295252">
    <property type="component" value="Chromosome VIII"/>
</dbReference>
<evidence type="ECO:0000313" key="1">
    <source>
        <dbReference type="EMBL" id="CDP10210.1"/>
    </source>
</evidence>
<evidence type="ECO:0000313" key="2">
    <source>
        <dbReference type="Proteomes" id="UP000295252"/>
    </source>
</evidence>
<dbReference type="EMBL" id="HG739127">
    <property type="protein sequence ID" value="CDP10210.1"/>
    <property type="molecule type" value="Genomic_DNA"/>
</dbReference>
<name>A0A068UNY8_COFCA</name>
<protein>
    <submittedName>
        <fullName evidence="1">Uncharacterized protein</fullName>
    </submittedName>
</protein>
<dbReference type="InParanoid" id="A0A068UNY8"/>
<dbReference type="Gramene" id="CDP10210">
    <property type="protein sequence ID" value="CDP10210"/>
    <property type="gene ID" value="GSCOC_T00030862001"/>
</dbReference>
<sequence>MMTHGRLCSLYYELLLHSWLAKSDMSQVVRIADSSQLRARILVCYPYISTPDAYFREFGIPEASLNFPQLRTERGRGVPAWCLLNVLRISSARIAYALLSGFLVSNSMSFTR</sequence>